<evidence type="ECO:0000313" key="1">
    <source>
        <dbReference type="EMBL" id="MEN7548717.1"/>
    </source>
</evidence>
<dbReference type="Gene3D" id="3.10.450.50">
    <property type="match status" value="1"/>
</dbReference>
<dbReference type="Pfam" id="PF12893">
    <property type="entry name" value="Lumazine_bd_2"/>
    <property type="match status" value="1"/>
</dbReference>
<dbReference type="SUPFAM" id="SSF54427">
    <property type="entry name" value="NTF2-like"/>
    <property type="match status" value="1"/>
</dbReference>
<dbReference type="RefSeq" id="WP_346821494.1">
    <property type="nucleotide sequence ID" value="NZ_JBDKWZ010000006.1"/>
</dbReference>
<sequence>MMTYKEKANSIEKTLKAYFDGIYNGDVQKLKSTFTHNAYLYGDVKGEVAVKSVEDYLTGVENRKSPKDLGETFQMEILSIEILGKVAMAKLHVPMLGFNYYDLLSLSLVNGEWKIVNKLFTHVA</sequence>
<name>A0AAW9RY49_9BACT</name>
<dbReference type="AlphaFoldDB" id="A0AAW9RY49"/>
<organism evidence="1 2">
    <name type="scientific">Rapidithrix thailandica</name>
    <dbReference type="NCBI Taxonomy" id="413964"/>
    <lineage>
        <taxon>Bacteria</taxon>
        <taxon>Pseudomonadati</taxon>
        <taxon>Bacteroidota</taxon>
        <taxon>Cytophagia</taxon>
        <taxon>Cytophagales</taxon>
        <taxon>Flammeovirgaceae</taxon>
        <taxon>Rapidithrix</taxon>
    </lineage>
</organism>
<dbReference type="Proteomes" id="UP001403385">
    <property type="component" value="Unassembled WGS sequence"/>
</dbReference>
<proteinExistence type="predicted"/>
<dbReference type="EMBL" id="JBDKWZ010000006">
    <property type="protein sequence ID" value="MEN7548717.1"/>
    <property type="molecule type" value="Genomic_DNA"/>
</dbReference>
<keyword evidence="2" id="KW-1185">Reference proteome</keyword>
<accession>A0AAW9RY49</accession>
<protein>
    <submittedName>
        <fullName evidence="1">Nuclear transport factor 2 family protein</fullName>
    </submittedName>
</protein>
<dbReference type="InterPro" id="IPR032710">
    <property type="entry name" value="NTF2-like_dom_sf"/>
</dbReference>
<gene>
    <name evidence="1" type="ORF">AAG747_12405</name>
</gene>
<reference evidence="1 2" key="1">
    <citation type="submission" date="2024-04" db="EMBL/GenBank/DDBJ databases">
        <title>Novel genus in family Flammeovirgaceae.</title>
        <authorList>
            <person name="Nguyen T.H."/>
            <person name="Vuong T.Q."/>
            <person name="Le H."/>
            <person name="Kim S.-G."/>
        </authorList>
    </citation>
    <scope>NUCLEOTIDE SEQUENCE [LARGE SCALE GENOMIC DNA]</scope>
    <source>
        <strain evidence="1 2">JCM 23209</strain>
    </source>
</reference>
<evidence type="ECO:0000313" key="2">
    <source>
        <dbReference type="Proteomes" id="UP001403385"/>
    </source>
</evidence>
<comment type="caution">
    <text evidence="1">The sequence shown here is derived from an EMBL/GenBank/DDBJ whole genome shotgun (WGS) entry which is preliminary data.</text>
</comment>
<dbReference type="InterPro" id="IPR039437">
    <property type="entry name" value="FrzH/put_lumazine-bd"/>
</dbReference>